<protein>
    <submittedName>
        <fullName evidence="7">Efflux RND transporter periplasmic adaptor subunit</fullName>
    </submittedName>
</protein>
<proteinExistence type="inferred from homology"/>
<dbReference type="SUPFAM" id="SSF111369">
    <property type="entry name" value="HlyD-like secretion proteins"/>
    <property type="match status" value="1"/>
</dbReference>
<dbReference type="GO" id="GO:0015562">
    <property type="term" value="F:efflux transmembrane transporter activity"/>
    <property type="evidence" value="ECO:0007669"/>
    <property type="project" value="TreeGrafter"/>
</dbReference>
<dbReference type="InterPro" id="IPR058625">
    <property type="entry name" value="MdtA-like_BSH"/>
</dbReference>
<dbReference type="AlphaFoldDB" id="A0A9X1YMP4"/>
<evidence type="ECO:0000256" key="2">
    <source>
        <dbReference type="ARBA" id="ARBA00009477"/>
    </source>
</evidence>
<gene>
    <name evidence="7" type="ORF">LPC04_15885</name>
</gene>
<dbReference type="InterPro" id="IPR006143">
    <property type="entry name" value="RND_pump_MFP"/>
</dbReference>
<dbReference type="Gene3D" id="2.40.30.170">
    <property type="match status" value="1"/>
</dbReference>
<dbReference type="Pfam" id="PF25967">
    <property type="entry name" value="RND-MFP_C"/>
    <property type="match status" value="1"/>
</dbReference>
<dbReference type="RefSeq" id="WP_275683231.1">
    <property type="nucleotide sequence ID" value="NZ_JAJLJH010000004.1"/>
</dbReference>
<organism evidence="7 8">
    <name type="scientific">Scleromatobacter humisilvae</name>
    <dbReference type="NCBI Taxonomy" id="2897159"/>
    <lineage>
        <taxon>Bacteria</taxon>
        <taxon>Pseudomonadati</taxon>
        <taxon>Pseudomonadota</taxon>
        <taxon>Betaproteobacteria</taxon>
        <taxon>Burkholderiales</taxon>
        <taxon>Sphaerotilaceae</taxon>
        <taxon>Scleromatobacter</taxon>
    </lineage>
</organism>
<feature type="coiled-coil region" evidence="4">
    <location>
        <begin position="154"/>
        <end position="184"/>
    </location>
</feature>
<keyword evidence="8" id="KW-1185">Reference proteome</keyword>
<dbReference type="Gene3D" id="2.40.420.20">
    <property type="match status" value="1"/>
</dbReference>
<comment type="subcellular location">
    <subcellularLocation>
        <location evidence="1">Cell envelope</location>
    </subcellularLocation>
</comment>
<dbReference type="InterPro" id="IPR058627">
    <property type="entry name" value="MdtA-like_C"/>
</dbReference>
<evidence type="ECO:0000313" key="7">
    <source>
        <dbReference type="EMBL" id="MCK9687187.1"/>
    </source>
</evidence>
<dbReference type="PANTHER" id="PTHR30469">
    <property type="entry name" value="MULTIDRUG RESISTANCE PROTEIN MDTA"/>
    <property type="match status" value="1"/>
</dbReference>
<feature type="domain" description="Multidrug resistance protein MdtA-like barrel-sandwich hybrid" evidence="5">
    <location>
        <begin position="85"/>
        <end position="214"/>
    </location>
</feature>
<evidence type="ECO:0000256" key="3">
    <source>
        <dbReference type="ARBA" id="ARBA00022448"/>
    </source>
</evidence>
<dbReference type="NCBIfam" id="TIGR01730">
    <property type="entry name" value="RND_mfp"/>
    <property type="match status" value="1"/>
</dbReference>
<comment type="caution">
    <text evidence="7">The sequence shown here is derived from an EMBL/GenBank/DDBJ whole genome shotgun (WGS) entry which is preliminary data.</text>
</comment>
<dbReference type="Pfam" id="PF25917">
    <property type="entry name" value="BSH_RND"/>
    <property type="match status" value="1"/>
</dbReference>
<feature type="domain" description="Multidrug resistance protein MdtA-like C-terminal permuted SH3" evidence="6">
    <location>
        <begin position="310"/>
        <end position="365"/>
    </location>
</feature>
<evidence type="ECO:0000259" key="5">
    <source>
        <dbReference type="Pfam" id="PF25917"/>
    </source>
</evidence>
<accession>A0A9X1YMP4</accession>
<keyword evidence="3" id="KW-0813">Transport</keyword>
<name>A0A9X1YMP4_9BURK</name>
<evidence type="ECO:0000313" key="8">
    <source>
        <dbReference type="Proteomes" id="UP001139353"/>
    </source>
</evidence>
<comment type="similarity">
    <text evidence="2">Belongs to the membrane fusion protein (MFP) (TC 8.A.1) family.</text>
</comment>
<reference evidence="7" key="1">
    <citation type="submission" date="2021-11" db="EMBL/GenBank/DDBJ databases">
        <title>BS-T2-15 a new species belonging to the Comamonadaceae family isolated from the soil of a French oak forest.</title>
        <authorList>
            <person name="Mieszkin S."/>
            <person name="Alain K."/>
        </authorList>
    </citation>
    <scope>NUCLEOTIDE SEQUENCE</scope>
    <source>
        <strain evidence="7">BS-T2-15</strain>
    </source>
</reference>
<dbReference type="GO" id="GO:1990281">
    <property type="term" value="C:efflux pump complex"/>
    <property type="evidence" value="ECO:0007669"/>
    <property type="project" value="TreeGrafter"/>
</dbReference>
<dbReference type="Proteomes" id="UP001139353">
    <property type="component" value="Unassembled WGS sequence"/>
</dbReference>
<dbReference type="Gene3D" id="2.40.50.100">
    <property type="match status" value="1"/>
</dbReference>
<keyword evidence="4" id="KW-0175">Coiled coil</keyword>
<evidence type="ECO:0000256" key="4">
    <source>
        <dbReference type="SAM" id="Coils"/>
    </source>
</evidence>
<evidence type="ECO:0000256" key="1">
    <source>
        <dbReference type="ARBA" id="ARBA00004196"/>
    </source>
</evidence>
<evidence type="ECO:0000259" key="6">
    <source>
        <dbReference type="Pfam" id="PF25967"/>
    </source>
</evidence>
<sequence>MSMSRPHPSSTNRRRATRTARLLATLPLSLSLVASLVLVACGKKPDATEPVRAVRTVTVGQLSGATTRDYAAEVHARIESRLAFRVGGKITRRPVNLGDRVTTGQSLAQVDPSDLRYGQDAAKAALAAAQVNYDQTAIDYKRYQDLRAQGFISAADLERRNSGLEAAKAQLDQARAQAGMQTNQAAYAALTADAPGVITAVYADVGAVVGSGTPVVSLAHDGPRDVVFAVPEDQLPIFRSLQGQASGVSVTLWGGTTPIAATIREVAAAADPASRTFQVKADVPDGAAELGQTATVHVQLAPADGKLRLPLQAVAGQGNQSYVWVLDKATMTVHEQPVVVLRPEGDNLVLDGGLKPGDTVVTAGAHVLTPGQQVTVYVEPTKR</sequence>
<dbReference type="EMBL" id="JAJLJH010000004">
    <property type="protein sequence ID" value="MCK9687187.1"/>
    <property type="molecule type" value="Genomic_DNA"/>
</dbReference>
<dbReference type="Gene3D" id="1.10.287.470">
    <property type="entry name" value="Helix hairpin bin"/>
    <property type="match status" value="1"/>
</dbReference>
<dbReference type="PANTHER" id="PTHR30469:SF18">
    <property type="entry name" value="RESISTANCE-NODULATION-CELL DIVISION (RND) EFFLUX MEMBRANE FUSION PROTEIN-RELATED"/>
    <property type="match status" value="1"/>
</dbReference>